<sequence length="500" mass="57439">MNLAETQRQTLEEIDILEVETAQRFRRNPELGRAAQIRQTDSVLESRRKRPHKETLLQQHELKYFSNQYERDCSRAIKNFESPELLSQIESLRDPNLKFESINKALTELESRFKSVPIQSATPSRSAFLMYSSAPEDGVKTVGSKKKFKRRYFLSSATSYLAEEVGESFGDLEMYGKVLGLQAYYEIYRSLFPSKLTYAEYLRSFSKFPNSNNSTDYLRYLESLLTYLKKMHVQCFPLKALPELGKARSKATEIEDGERNEQGEIFCKACDKYFAKESVYKGHLDGKKHKKNSLKQTTTSKVNSVTAQDLERDIEEMTKAMGPLLDATISDYERRAAFSDREKMLETLAVEGEESEFTAEDSTSEASEDNDDDDEFYSKDMPIGTDGTPIPLWLYKLQGLHRTYKCEICGNTSYKGRQQFTKHFTQSKHIRGLMCLGIGEMETPLFNSISSIAEAQALWKQIKKEKSAEEEDLDNVEIEDSEGNVMSHKDYVELKKQGLL</sequence>
<dbReference type="Proteomes" id="UP000195602">
    <property type="component" value="Unassembled WGS sequence"/>
</dbReference>
<keyword evidence="5" id="KW-0539">Nucleus</keyword>
<dbReference type="PANTHER" id="PTHR12786">
    <property type="entry name" value="SPLICING FACTOR SF3A-RELATED"/>
    <property type="match status" value="1"/>
</dbReference>
<dbReference type="EMBL" id="LYUB02000022">
    <property type="protein sequence ID" value="OVF05478.1"/>
    <property type="molecule type" value="Genomic_DNA"/>
</dbReference>
<dbReference type="InterPro" id="IPR024598">
    <property type="entry name" value="SF3a60/Prp9_C"/>
</dbReference>
<evidence type="ECO:0000259" key="7">
    <source>
        <dbReference type="PROSITE" id="PS00028"/>
    </source>
</evidence>
<dbReference type="SMART" id="SM00451">
    <property type="entry name" value="ZnF_U1"/>
    <property type="match status" value="1"/>
</dbReference>
<dbReference type="SUPFAM" id="SSF57667">
    <property type="entry name" value="beta-beta-alpha zinc fingers"/>
    <property type="match status" value="1"/>
</dbReference>
<gene>
    <name evidence="8" type="ORF">A9F13_22g00165</name>
</gene>
<name>A0AA91PWM5_CLALS</name>
<dbReference type="InterPro" id="IPR051421">
    <property type="entry name" value="RNA_Proc_DNA_Dmg_Regulator"/>
</dbReference>
<evidence type="ECO:0000256" key="2">
    <source>
        <dbReference type="ARBA" id="ARBA00022723"/>
    </source>
</evidence>
<evidence type="ECO:0000256" key="1">
    <source>
        <dbReference type="ARBA" id="ARBA00004123"/>
    </source>
</evidence>
<comment type="caution">
    <text evidence="8">The sequence shown here is derived from an EMBL/GenBank/DDBJ whole genome shotgun (WGS) entry which is preliminary data.</text>
</comment>
<reference evidence="8 9" key="1">
    <citation type="submission" date="2017-04" db="EMBL/GenBank/DDBJ databases">
        <title>Draft genome of the yeast Clavispora lusitaniae type strain CBS 6936.</title>
        <authorList>
            <person name="Durrens P."/>
            <person name="Klopp C."/>
            <person name="Biteau N."/>
            <person name="Fitton-Ouhabi V."/>
            <person name="Dementhon K."/>
            <person name="Accoceberry I."/>
            <person name="Sherman D.J."/>
            <person name="Noel T."/>
        </authorList>
    </citation>
    <scope>NUCLEOTIDE SEQUENCE [LARGE SCALE GENOMIC DNA]</scope>
    <source>
        <strain evidence="8 9">CBS 6936</strain>
    </source>
</reference>
<dbReference type="InterPro" id="IPR003604">
    <property type="entry name" value="Matrin/U1-like-C_Znf_C2H2"/>
</dbReference>
<dbReference type="GO" id="GO:0008270">
    <property type="term" value="F:zinc ion binding"/>
    <property type="evidence" value="ECO:0007669"/>
    <property type="project" value="UniProtKB-KW"/>
</dbReference>
<feature type="region of interest" description="Disordered" evidence="6">
    <location>
        <begin position="349"/>
        <end position="381"/>
    </location>
</feature>
<dbReference type="InterPro" id="IPR022755">
    <property type="entry name" value="Znf_C2H2_jaz"/>
</dbReference>
<dbReference type="GO" id="GO:0003723">
    <property type="term" value="F:RNA binding"/>
    <property type="evidence" value="ECO:0007669"/>
    <property type="project" value="InterPro"/>
</dbReference>
<dbReference type="SMART" id="SM00355">
    <property type="entry name" value="ZnF_C2H2"/>
    <property type="match status" value="2"/>
</dbReference>
<dbReference type="PANTHER" id="PTHR12786:SF2">
    <property type="entry name" value="SPLICING FACTOR 3A SUBUNIT 3"/>
    <property type="match status" value="1"/>
</dbReference>
<keyword evidence="2" id="KW-0479">Metal-binding</keyword>
<dbReference type="InterPro" id="IPR031590">
    <property type="entry name" value="PRP9_N"/>
</dbReference>
<evidence type="ECO:0000313" key="9">
    <source>
        <dbReference type="Proteomes" id="UP000195602"/>
    </source>
</evidence>
<evidence type="ECO:0000256" key="3">
    <source>
        <dbReference type="ARBA" id="ARBA00022771"/>
    </source>
</evidence>
<protein>
    <submittedName>
        <fullName evidence="8">SF3a splicing factor complex subunit</fullName>
    </submittedName>
</protein>
<keyword evidence="3" id="KW-0863">Zinc-finger</keyword>
<dbReference type="InterPro" id="IPR036236">
    <property type="entry name" value="Znf_C2H2_sf"/>
</dbReference>
<evidence type="ECO:0000256" key="5">
    <source>
        <dbReference type="ARBA" id="ARBA00023242"/>
    </source>
</evidence>
<feature type="compositionally biased region" description="Acidic residues" evidence="6">
    <location>
        <begin position="351"/>
        <end position="375"/>
    </location>
</feature>
<evidence type="ECO:0000256" key="4">
    <source>
        <dbReference type="ARBA" id="ARBA00022833"/>
    </source>
</evidence>
<accession>A0AA91PWM5</accession>
<comment type="subcellular location">
    <subcellularLocation>
        <location evidence="1">Nucleus</location>
    </subcellularLocation>
</comment>
<keyword evidence="4" id="KW-0862">Zinc</keyword>
<dbReference type="Pfam" id="PF11931">
    <property type="entry name" value="SF3a60_Prp9_C"/>
    <property type="match status" value="1"/>
</dbReference>
<proteinExistence type="predicted"/>
<dbReference type="PROSITE" id="PS00028">
    <property type="entry name" value="ZINC_FINGER_C2H2_1"/>
    <property type="match status" value="1"/>
</dbReference>
<dbReference type="AlphaFoldDB" id="A0AA91PWM5"/>
<evidence type="ECO:0000256" key="6">
    <source>
        <dbReference type="SAM" id="MobiDB-lite"/>
    </source>
</evidence>
<feature type="domain" description="C2H2-type" evidence="7">
    <location>
        <begin position="267"/>
        <end position="289"/>
    </location>
</feature>
<dbReference type="Gene3D" id="3.30.160.60">
    <property type="entry name" value="Classic Zinc Finger"/>
    <property type="match status" value="1"/>
</dbReference>
<dbReference type="KEGG" id="clus:A9F13_22g00165"/>
<dbReference type="GO" id="GO:0000398">
    <property type="term" value="P:mRNA splicing, via spliceosome"/>
    <property type="evidence" value="ECO:0007669"/>
    <property type="project" value="InterPro"/>
</dbReference>
<dbReference type="Pfam" id="PF16958">
    <property type="entry name" value="PRP9_N"/>
    <property type="match status" value="1"/>
</dbReference>
<dbReference type="InterPro" id="IPR013087">
    <property type="entry name" value="Znf_C2H2_type"/>
</dbReference>
<dbReference type="Pfam" id="PF12171">
    <property type="entry name" value="zf-C2H2_jaz"/>
    <property type="match status" value="1"/>
</dbReference>
<organism evidence="8 9">
    <name type="scientific">Clavispora lusitaniae</name>
    <name type="common">Candida lusitaniae</name>
    <dbReference type="NCBI Taxonomy" id="36911"/>
    <lineage>
        <taxon>Eukaryota</taxon>
        <taxon>Fungi</taxon>
        <taxon>Dikarya</taxon>
        <taxon>Ascomycota</taxon>
        <taxon>Saccharomycotina</taxon>
        <taxon>Pichiomycetes</taxon>
        <taxon>Metschnikowiaceae</taxon>
        <taxon>Clavispora</taxon>
    </lineage>
</organism>
<evidence type="ECO:0000313" key="8">
    <source>
        <dbReference type="EMBL" id="OVF05478.1"/>
    </source>
</evidence>
<dbReference type="GO" id="GO:0005681">
    <property type="term" value="C:spliceosomal complex"/>
    <property type="evidence" value="ECO:0007669"/>
    <property type="project" value="InterPro"/>
</dbReference>